<evidence type="ECO:0000313" key="1">
    <source>
        <dbReference type="EMBL" id="GER36328.1"/>
    </source>
</evidence>
<dbReference type="AlphaFoldDB" id="A0A5A7PUG5"/>
<dbReference type="EMBL" id="BKCP01005139">
    <property type="protein sequence ID" value="GER36328.1"/>
    <property type="molecule type" value="Genomic_DNA"/>
</dbReference>
<proteinExistence type="predicted"/>
<reference evidence="2" key="1">
    <citation type="journal article" date="2019" name="Curr. Biol.">
        <title>Genome Sequence of Striga asiatica Provides Insight into the Evolution of Plant Parasitism.</title>
        <authorList>
            <person name="Yoshida S."/>
            <person name="Kim S."/>
            <person name="Wafula E.K."/>
            <person name="Tanskanen J."/>
            <person name="Kim Y.M."/>
            <person name="Honaas L."/>
            <person name="Yang Z."/>
            <person name="Spallek T."/>
            <person name="Conn C.E."/>
            <person name="Ichihashi Y."/>
            <person name="Cheong K."/>
            <person name="Cui S."/>
            <person name="Der J.P."/>
            <person name="Gundlach H."/>
            <person name="Jiao Y."/>
            <person name="Hori C."/>
            <person name="Ishida J.K."/>
            <person name="Kasahara H."/>
            <person name="Kiba T."/>
            <person name="Kim M.S."/>
            <person name="Koo N."/>
            <person name="Laohavisit A."/>
            <person name="Lee Y.H."/>
            <person name="Lumba S."/>
            <person name="McCourt P."/>
            <person name="Mortimer J.C."/>
            <person name="Mutuku J.M."/>
            <person name="Nomura T."/>
            <person name="Sasaki-Sekimoto Y."/>
            <person name="Seto Y."/>
            <person name="Wang Y."/>
            <person name="Wakatake T."/>
            <person name="Sakakibara H."/>
            <person name="Demura T."/>
            <person name="Yamaguchi S."/>
            <person name="Yoneyama K."/>
            <person name="Manabe R.I."/>
            <person name="Nelson D.C."/>
            <person name="Schulman A.H."/>
            <person name="Timko M.P."/>
            <person name="dePamphilis C.W."/>
            <person name="Choi D."/>
            <person name="Shirasu K."/>
        </authorList>
    </citation>
    <scope>NUCLEOTIDE SEQUENCE [LARGE SCALE GENOMIC DNA]</scope>
    <source>
        <strain evidence="2">cv. UVA1</strain>
    </source>
</reference>
<evidence type="ECO:0000313" key="2">
    <source>
        <dbReference type="Proteomes" id="UP000325081"/>
    </source>
</evidence>
<organism evidence="1 2">
    <name type="scientific">Striga asiatica</name>
    <name type="common">Asiatic witchweed</name>
    <name type="synonym">Buchnera asiatica</name>
    <dbReference type="NCBI Taxonomy" id="4170"/>
    <lineage>
        <taxon>Eukaryota</taxon>
        <taxon>Viridiplantae</taxon>
        <taxon>Streptophyta</taxon>
        <taxon>Embryophyta</taxon>
        <taxon>Tracheophyta</taxon>
        <taxon>Spermatophyta</taxon>
        <taxon>Magnoliopsida</taxon>
        <taxon>eudicotyledons</taxon>
        <taxon>Gunneridae</taxon>
        <taxon>Pentapetalae</taxon>
        <taxon>asterids</taxon>
        <taxon>lamiids</taxon>
        <taxon>Lamiales</taxon>
        <taxon>Orobanchaceae</taxon>
        <taxon>Buchnereae</taxon>
        <taxon>Striga</taxon>
    </lineage>
</organism>
<dbReference type="Proteomes" id="UP000325081">
    <property type="component" value="Unassembled WGS sequence"/>
</dbReference>
<comment type="caution">
    <text evidence="1">The sequence shown here is derived from an EMBL/GenBank/DDBJ whole genome shotgun (WGS) entry which is preliminary data.</text>
</comment>
<name>A0A5A7PUG5_STRAF</name>
<accession>A0A5A7PUG5</accession>
<protein>
    <submittedName>
        <fullName evidence="1">CD209 antigen</fullName>
    </submittedName>
</protein>
<sequence length="268" mass="30187">MSPQFDNLTYLAKNKDMTGKLRLRIHGSAPGSLAQKFKKFNLLEGCVYGITSWELKEDKDAFKLTESSHKFEFGVNTNMYKLDISIVDDTDIVQLLCWDKQDDGPNLPIEIELLTYKAIMFKISKKNDQIGPYNGPFTVARITADPIFLNRFGPLANPSQESKAEEVYSPIRAVKAEEVYSPIRVVKAEVYNPIRVVKAEEVYSPITAVNAEVYNPIMVVKAEVYSPISVVKGCKEETKKIEQTELFGDGSSCSEEPMGKKKIKLEEI</sequence>
<gene>
    <name evidence="1" type="ORF">STAS_12659</name>
</gene>
<keyword evidence="2" id="KW-1185">Reference proteome</keyword>